<reference evidence="4" key="1">
    <citation type="submission" date="2017-08" db="EMBL/GenBank/DDBJ databases">
        <title>Direct submision.</title>
        <authorList>
            <person name="Kim S.-J."/>
            <person name="Rhee S.-K."/>
        </authorList>
    </citation>
    <scope>NUCLEOTIDE SEQUENCE [LARGE SCALE GENOMIC DNA]</scope>
    <source>
        <strain evidence="4">GI5</strain>
    </source>
</reference>
<evidence type="ECO:0000256" key="2">
    <source>
        <dbReference type="SAM" id="Phobius"/>
    </source>
</evidence>
<feature type="coiled-coil region" evidence="1">
    <location>
        <begin position="54"/>
        <end position="91"/>
    </location>
</feature>
<gene>
    <name evidence="3" type="ORF">Kalk_15640</name>
</gene>
<dbReference type="RefSeq" id="WP_101895143.1">
    <property type="nucleotide sequence ID" value="NZ_CP022684.1"/>
</dbReference>
<protein>
    <submittedName>
        <fullName evidence="3">Pilus assembly protein PilN</fullName>
    </submittedName>
</protein>
<keyword evidence="4" id="KW-1185">Reference proteome</keyword>
<dbReference type="PROSITE" id="PS51257">
    <property type="entry name" value="PROKAR_LIPOPROTEIN"/>
    <property type="match status" value="1"/>
</dbReference>
<keyword evidence="2" id="KW-0812">Transmembrane</keyword>
<dbReference type="Proteomes" id="UP000235116">
    <property type="component" value="Chromosome"/>
</dbReference>
<evidence type="ECO:0000313" key="4">
    <source>
        <dbReference type="Proteomes" id="UP000235116"/>
    </source>
</evidence>
<accession>A0A2K9LN53</accession>
<feature type="transmembrane region" description="Helical" evidence="2">
    <location>
        <begin position="21"/>
        <end position="39"/>
    </location>
</feature>
<keyword evidence="2" id="KW-1133">Transmembrane helix</keyword>
<dbReference type="AlphaFoldDB" id="A0A2K9LN53"/>
<evidence type="ECO:0000256" key="1">
    <source>
        <dbReference type="SAM" id="Coils"/>
    </source>
</evidence>
<dbReference type="InterPro" id="IPR052534">
    <property type="entry name" value="Extracell_DNA_Util/SecSys_Comp"/>
</dbReference>
<dbReference type="GO" id="GO:0043107">
    <property type="term" value="P:type IV pilus-dependent motility"/>
    <property type="evidence" value="ECO:0007669"/>
    <property type="project" value="TreeGrafter"/>
</dbReference>
<dbReference type="GO" id="GO:0043683">
    <property type="term" value="P:type IV pilus assembly"/>
    <property type="evidence" value="ECO:0007669"/>
    <property type="project" value="TreeGrafter"/>
</dbReference>
<keyword evidence="2" id="KW-0472">Membrane</keyword>
<dbReference type="OrthoDB" id="5296173at2"/>
<dbReference type="EMBL" id="CP022684">
    <property type="protein sequence ID" value="AUM13768.1"/>
    <property type="molecule type" value="Genomic_DNA"/>
</dbReference>
<organism evidence="3 4">
    <name type="scientific">Ketobacter alkanivorans</name>
    <dbReference type="NCBI Taxonomy" id="1917421"/>
    <lineage>
        <taxon>Bacteria</taxon>
        <taxon>Pseudomonadati</taxon>
        <taxon>Pseudomonadota</taxon>
        <taxon>Gammaproteobacteria</taxon>
        <taxon>Pseudomonadales</taxon>
        <taxon>Ketobacteraceae</taxon>
        <taxon>Ketobacter</taxon>
    </lineage>
</organism>
<sequence length="185" mass="21577">MTKINLLPWREERRQELKQQFFVILFGVLLIGAGCVYLVDMNVQSQIDYQNQRNQFIVNETKKLEQQIKEIEDLKKKRESLVERMKVIQDLQGNRPEIVKVFDEMVRTVPDGVFYKQIKLTDETISMTGFAESNNRVSNLMRNLDSSELFDSPNLSKVQAASKDKAVNEFDLTVKRQKRATDEEG</sequence>
<dbReference type="Pfam" id="PF05137">
    <property type="entry name" value="PilN"/>
    <property type="match status" value="1"/>
</dbReference>
<name>A0A2K9LN53_9GAMM</name>
<dbReference type="KEGG" id="kak:Kalk_15640"/>
<dbReference type="PANTHER" id="PTHR40278">
    <property type="entry name" value="DNA UTILIZATION PROTEIN HOFN"/>
    <property type="match status" value="1"/>
</dbReference>
<evidence type="ECO:0000313" key="3">
    <source>
        <dbReference type="EMBL" id="AUM13768.1"/>
    </source>
</evidence>
<dbReference type="PANTHER" id="PTHR40278:SF2">
    <property type="entry name" value="TYPE IV PILUS INNER MEMBRANE COMPONENT PILN"/>
    <property type="match status" value="1"/>
</dbReference>
<keyword evidence="1" id="KW-0175">Coiled coil</keyword>
<dbReference type="InterPro" id="IPR007813">
    <property type="entry name" value="PilN"/>
</dbReference>
<proteinExistence type="predicted"/>